<protein>
    <submittedName>
        <fullName evidence="1">Uncharacterized protein</fullName>
    </submittedName>
</protein>
<dbReference type="EMBL" id="KL363240">
    <property type="protein sequence ID" value="KFD51308.1"/>
    <property type="molecule type" value="Genomic_DNA"/>
</dbReference>
<gene>
    <name evidence="1" type="ORF">M513_07713</name>
</gene>
<dbReference type="AlphaFoldDB" id="A0A085M262"/>
<dbReference type="Proteomes" id="UP000030764">
    <property type="component" value="Unassembled WGS sequence"/>
</dbReference>
<evidence type="ECO:0000313" key="1">
    <source>
        <dbReference type="EMBL" id="KFD51308.1"/>
    </source>
</evidence>
<keyword evidence="2" id="KW-1185">Reference proteome</keyword>
<proteinExistence type="predicted"/>
<organism evidence="1 2">
    <name type="scientific">Trichuris suis</name>
    <name type="common">pig whipworm</name>
    <dbReference type="NCBI Taxonomy" id="68888"/>
    <lineage>
        <taxon>Eukaryota</taxon>
        <taxon>Metazoa</taxon>
        <taxon>Ecdysozoa</taxon>
        <taxon>Nematoda</taxon>
        <taxon>Enoplea</taxon>
        <taxon>Dorylaimia</taxon>
        <taxon>Trichinellida</taxon>
        <taxon>Trichuridae</taxon>
        <taxon>Trichuris</taxon>
    </lineage>
</organism>
<accession>A0A085M262</accession>
<name>A0A085M262_9BILA</name>
<evidence type="ECO:0000313" key="2">
    <source>
        <dbReference type="Proteomes" id="UP000030764"/>
    </source>
</evidence>
<reference evidence="1 2" key="1">
    <citation type="journal article" date="2014" name="Nat. Genet.">
        <title>Genome and transcriptome of the porcine whipworm Trichuris suis.</title>
        <authorList>
            <person name="Jex A.R."/>
            <person name="Nejsum P."/>
            <person name="Schwarz E.M."/>
            <person name="Hu L."/>
            <person name="Young N.D."/>
            <person name="Hall R.S."/>
            <person name="Korhonen P.K."/>
            <person name="Liao S."/>
            <person name="Thamsborg S."/>
            <person name="Xia J."/>
            <person name="Xu P."/>
            <person name="Wang S."/>
            <person name="Scheerlinck J.P."/>
            <person name="Hofmann A."/>
            <person name="Sternberg P.W."/>
            <person name="Wang J."/>
            <person name="Gasser R.B."/>
        </authorList>
    </citation>
    <scope>NUCLEOTIDE SEQUENCE [LARGE SCALE GENOMIC DNA]</scope>
    <source>
        <strain evidence="1">DCEP-RM93M</strain>
    </source>
</reference>
<sequence>MATNFCELCTRFQDENVAIRFLQERGILHQEGPCTLGDAMNLTREGNGVALRWRCHNAQCRTEVSDGYSPDTLLEQRLLLNKILLRGDRPEHEVCSGLEEAREVVAESLLSNPLVTGGPDCTVEVDEILLSKRKSHSGRQYPRQSRCRSSEHLEECSTTAELFFAFSMASSGVAILYTLATLTAAFMPSDVKAEVVKHSFPFDSYRITCPREYAIRKASLQVVQSVGRVRTDYLITVHCERVSKLFPLFPKTAIQKMEDECRWTDTENLQEHVYFNATCGNHEYLSGLTRRGMNRMAFLCCQIQSSIHGNCQIKEYFLFGQDQDDVDMEQKEMIVVSMSYLIGLSDEEACYIVMRVPLLRRPVQLVPW</sequence>